<dbReference type="PANTHER" id="PTHR46847">
    <property type="entry name" value="D-ALLOSE-BINDING PERIPLASMIC PROTEIN-RELATED"/>
    <property type="match status" value="1"/>
</dbReference>
<organism evidence="5 6">
    <name type="scientific">Priestia megaterium</name>
    <name type="common">Bacillus megaterium</name>
    <dbReference type="NCBI Taxonomy" id="1404"/>
    <lineage>
        <taxon>Bacteria</taxon>
        <taxon>Bacillati</taxon>
        <taxon>Bacillota</taxon>
        <taxon>Bacilli</taxon>
        <taxon>Bacillales</taxon>
        <taxon>Bacillaceae</taxon>
        <taxon>Priestia</taxon>
    </lineage>
</organism>
<dbReference type="InterPro" id="IPR025997">
    <property type="entry name" value="SBP_2_dom"/>
</dbReference>
<gene>
    <name evidence="5" type="ORF">HFZ78_06710</name>
</gene>
<dbReference type="Proteomes" id="UP000501868">
    <property type="component" value="Chromosome"/>
</dbReference>
<dbReference type="SUPFAM" id="SSF53822">
    <property type="entry name" value="Periplasmic binding protein-like I"/>
    <property type="match status" value="1"/>
</dbReference>
<protein>
    <submittedName>
        <fullName evidence="5">Sugar ABC transporter substrate-binding protein</fullName>
    </submittedName>
</protein>
<evidence type="ECO:0000256" key="2">
    <source>
        <dbReference type="ARBA" id="ARBA00007639"/>
    </source>
</evidence>
<reference evidence="5 6" key="1">
    <citation type="submission" date="2020-04" db="EMBL/GenBank/DDBJ databases">
        <title>Genome-Wide Identification of 5-Methylcytosine Sites in Bacterial Genomes By High-Throughput Sequencing of MspJI Restriction Fragments.</title>
        <authorList>
            <person name="Wu V."/>
        </authorList>
    </citation>
    <scope>NUCLEOTIDE SEQUENCE [LARGE SCALE GENOMIC DNA]</scope>
    <source>
        <strain evidence="5 6">S2</strain>
    </source>
</reference>
<evidence type="ECO:0000259" key="4">
    <source>
        <dbReference type="Pfam" id="PF13407"/>
    </source>
</evidence>
<sequence length="338" mass="38030">MTRRWMVPLILVVFVVISIGFAFKFIKRDKKPKIVVVLQELNTDHSKIVKAGIEKGFVDFDIDGKVIAPDSKYSASNQVTMLKEVLKQKPDALIVTPTQSSAAIPVFKEFQKKNIPVIMLNQDAQWENQTTFVGTDPLRLGKLAGELLSSLTQPGDQVAFIFETKDNFVENDQIKTAKEVLESVGVKVVMEQQGHEEFGNMKSGMSNILHNYPDIKGVFATNDSIALNALKVIEEKELKIPIIGTEGVGEMLKAIDEKRLDVTLSQNPYDTGYLSVDIALKVIKGEYIEKRIDGGVDIITKDNAKSRIDFYKKEVFNKIYQVKIGYFIGRWSELVRKL</sequence>
<evidence type="ECO:0000313" key="5">
    <source>
        <dbReference type="EMBL" id="QIZ06434.1"/>
    </source>
</evidence>
<dbReference type="CDD" id="cd01536">
    <property type="entry name" value="PBP1_ABC_sugar_binding-like"/>
    <property type="match status" value="1"/>
</dbReference>
<evidence type="ECO:0000256" key="1">
    <source>
        <dbReference type="ARBA" id="ARBA00004196"/>
    </source>
</evidence>
<evidence type="ECO:0000313" key="6">
    <source>
        <dbReference type="Proteomes" id="UP000501868"/>
    </source>
</evidence>
<comment type="similarity">
    <text evidence="2">Belongs to the bacterial solute-binding protein 2 family.</text>
</comment>
<dbReference type="PANTHER" id="PTHR46847:SF1">
    <property type="entry name" value="D-ALLOSE-BINDING PERIPLASMIC PROTEIN-RELATED"/>
    <property type="match status" value="1"/>
</dbReference>
<dbReference type="Pfam" id="PF13407">
    <property type="entry name" value="Peripla_BP_4"/>
    <property type="match status" value="1"/>
</dbReference>
<dbReference type="EMBL" id="CP051128">
    <property type="protein sequence ID" value="QIZ06434.1"/>
    <property type="molecule type" value="Genomic_DNA"/>
</dbReference>
<comment type="subcellular location">
    <subcellularLocation>
        <location evidence="1">Cell envelope</location>
    </subcellularLocation>
</comment>
<feature type="domain" description="Periplasmic binding protein" evidence="4">
    <location>
        <begin position="34"/>
        <end position="286"/>
    </location>
</feature>
<dbReference type="Gene3D" id="3.40.50.2300">
    <property type="match status" value="2"/>
</dbReference>
<dbReference type="GO" id="GO:0030246">
    <property type="term" value="F:carbohydrate binding"/>
    <property type="evidence" value="ECO:0007669"/>
    <property type="project" value="UniProtKB-ARBA"/>
</dbReference>
<dbReference type="AlphaFoldDB" id="A0A6H1NYN9"/>
<proteinExistence type="inferred from homology"/>
<dbReference type="GO" id="GO:0030313">
    <property type="term" value="C:cell envelope"/>
    <property type="evidence" value="ECO:0007669"/>
    <property type="project" value="UniProtKB-SubCell"/>
</dbReference>
<evidence type="ECO:0000256" key="3">
    <source>
        <dbReference type="ARBA" id="ARBA00022729"/>
    </source>
</evidence>
<keyword evidence="3" id="KW-0732">Signal</keyword>
<reference evidence="5 6" key="2">
    <citation type="submission" date="2020-04" db="EMBL/GenBank/DDBJ databases">
        <authorList>
            <person name="Fomenkov A."/>
            <person name="Anton B.P."/>
            <person name="Roberts R.J."/>
        </authorList>
    </citation>
    <scope>NUCLEOTIDE SEQUENCE [LARGE SCALE GENOMIC DNA]</scope>
    <source>
        <strain evidence="5 6">S2</strain>
    </source>
</reference>
<dbReference type="InterPro" id="IPR028082">
    <property type="entry name" value="Peripla_BP_I"/>
</dbReference>
<accession>A0A6H1NYN9</accession>
<name>A0A6H1NYN9_PRIMG</name>